<dbReference type="InterPro" id="IPR036019">
    <property type="entry name" value="MscL_channel"/>
</dbReference>
<accession>A0A2T0W682</accession>
<keyword evidence="2 9" id="KW-0813">Transport</keyword>
<evidence type="ECO:0000256" key="5">
    <source>
        <dbReference type="ARBA" id="ARBA00022989"/>
    </source>
</evidence>
<dbReference type="NCBIfam" id="NF001842">
    <property type="entry name" value="PRK00567.1-3"/>
    <property type="match status" value="1"/>
</dbReference>
<comment type="caution">
    <text evidence="10">The sequence shown here is derived from an EMBL/GenBank/DDBJ whole genome shotgun (WGS) entry which is preliminary data.</text>
</comment>
<dbReference type="Proteomes" id="UP000238205">
    <property type="component" value="Unassembled WGS sequence"/>
</dbReference>
<dbReference type="Gene3D" id="1.10.1200.120">
    <property type="entry name" value="Large-conductance mechanosensitive channel, MscL, domain 1"/>
    <property type="match status" value="1"/>
</dbReference>
<evidence type="ECO:0000256" key="2">
    <source>
        <dbReference type="ARBA" id="ARBA00022448"/>
    </source>
</evidence>
<dbReference type="HAMAP" id="MF_00115">
    <property type="entry name" value="MscL"/>
    <property type="match status" value="1"/>
</dbReference>
<dbReference type="NCBIfam" id="TIGR00220">
    <property type="entry name" value="mscL"/>
    <property type="match status" value="1"/>
</dbReference>
<evidence type="ECO:0000256" key="1">
    <source>
        <dbReference type="ARBA" id="ARBA00004141"/>
    </source>
</evidence>
<dbReference type="InterPro" id="IPR037673">
    <property type="entry name" value="MSC/AndL"/>
</dbReference>
<dbReference type="EMBL" id="PVTO01000018">
    <property type="protein sequence ID" value="PRY81373.1"/>
    <property type="molecule type" value="Genomic_DNA"/>
</dbReference>
<evidence type="ECO:0000256" key="7">
    <source>
        <dbReference type="ARBA" id="ARBA00023136"/>
    </source>
</evidence>
<dbReference type="PANTHER" id="PTHR30266:SF2">
    <property type="entry name" value="LARGE-CONDUCTANCE MECHANOSENSITIVE CHANNEL"/>
    <property type="match status" value="1"/>
</dbReference>
<sequence length="133" mass="14734">MLKEFRTFLMRGNVIELAVGIVMGAAFTAIVSALVDNIITPIIAAVTGNASVDALSVQIGAAQIEYGLFLQAIIDFVLIALVLFLMIRFINKLSRKEEMEEEVEVEAPTAEHYLEEIRDLLAERQSDSTRHPD</sequence>
<evidence type="ECO:0000256" key="8">
    <source>
        <dbReference type="ARBA" id="ARBA00023303"/>
    </source>
</evidence>
<dbReference type="OrthoDB" id="9810350at2"/>
<comment type="similarity">
    <text evidence="9">Belongs to the MscL family.</text>
</comment>
<dbReference type="InterPro" id="IPR001185">
    <property type="entry name" value="MS_channel"/>
</dbReference>
<evidence type="ECO:0000256" key="4">
    <source>
        <dbReference type="ARBA" id="ARBA00022692"/>
    </source>
</evidence>
<dbReference type="Pfam" id="PF01741">
    <property type="entry name" value="MscL"/>
    <property type="match status" value="1"/>
</dbReference>
<dbReference type="AlphaFoldDB" id="A0A2T0W682"/>
<dbReference type="PANTHER" id="PTHR30266">
    <property type="entry name" value="MECHANOSENSITIVE CHANNEL MSCL"/>
    <property type="match status" value="1"/>
</dbReference>
<evidence type="ECO:0000256" key="6">
    <source>
        <dbReference type="ARBA" id="ARBA00023065"/>
    </source>
</evidence>
<dbReference type="GO" id="GO:0008381">
    <property type="term" value="F:mechanosensitive monoatomic ion channel activity"/>
    <property type="evidence" value="ECO:0007669"/>
    <property type="project" value="UniProtKB-UniRule"/>
</dbReference>
<keyword evidence="5 9" id="KW-1133">Transmembrane helix</keyword>
<reference evidence="10 11" key="1">
    <citation type="submission" date="2018-03" db="EMBL/GenBank/DDBJ databases">
        <title>Genomic Encyclopedia of Archaeal and Bacterial Type Strains, Phase II (KMG-II): from individual species to whole genera.</title>
        <authorList>
            <person name="Goeker M."/>
        </authorList>
    </citation>
    <scope>NUCLEOTIDE SEQUENCE [LARGE SCALE GENOMIC DNA]</scope>
    <source>
        <strain evidence="10 11">DSM 13175</strain>
    </source>
</reference>
<comment type="subcellular location">
    <subcellularLocation>
        <location evidence="9">Cell membrane</location>
        <topology evidence="9">Multi-pass membrane protein</topology>
    </subcellularLocation>
    <subcellularLocation>
        <location evidence="1">Membrane</location>
        <topology evidence="1">Multi-pass membrane protein</topology>
    </subcellularLocation>
</comment>
<protein>
    <recommendedName>
        <fullName evidence="9">Large-conductance mechanosensitive channel</fullName>
    </recommendedName>
</protein>
<keyword evidence="3 9" id="KW-1003">Cell membrane</keyword>
<dbReference type="PRINTS" id="PR01264">
    <property type="entry name" value="MECHCHANNEL"/>
</dbReference>
<keyword evidence="11" id="KW-1185">Reference proteome</keyword>
<keyword evidence="6 9" id="KW-0406">Ion transport</keyword>
<dbReference type="SUPFAM" id="SSF81330">
    <property type="entry name" value="Gated mechanosensitive channel"/>
    <property type="match status" value="1"/>
</dbReference>
<evidence type="ECO:0000256" key="9">
    <source>
        <dbReference type="HAMAP-Rule" id="MF_00115"/>
    </source>
</evidence>
<feature type="transmembrane region" description="Helical" evidence="9">
    <location>
        <begin position="66"/>
        <end position="90"/>
    </location>
</feature>
<keyword evidence="7 9" id="KW-0472">Membrane</keyword>
<gene>
    <name evidence="9" type="primary">mscL</name>
    <name evidence="10" type="ORF">CLV38_11823</name>
</gene>
<evidence type="ECO:0000313" key="10">
    <source>
        <dbReference type="EMBL" id="PRY81373.1"/>
    </source>
</evidence>
<keyword evidence="8 9" id="KW-0407">Ion channel</keyword>
<dbReference type="RefSeq" id="WP_106194484.1">
    <property type="nucleotide sequence ID" value="NZ_PVTO01000018.1"/>
</dbReference>
<comment type="function">
    <text evidence="9">Channel that opens in response to stretch forces in the membrane lipid bilayer. May participate in the regulation of osmotic pressure changes within the cell.</text>
</comment>
<evidence type="ECO:0000256" key="3">
    <source>
        <dbReference type="ARBA" id="ARBA00022475"/>
    </source>
</evidence>
<keyword evidence="4 9" id="KW-0812">Transmembrane</keyword>
<evidence type="ECO:0000313" key="11">
    <source>
        <dbReference type="Proteomes" id="UP000238205"/>
    </source>
</evidence>
<proteinExistence type="inferred from homology"/>
<comment type="subunit">
    <text evidence="9">Homopentamer.</text>
</comment>
<name>A0A2T0W682_9LACT</name>
<organism evidence="10 11">
    <name type="scientific">Alkalibacterium olivapovliticus</name>
    <dbReference type="NCBI Taxonomy" id="99907"/>
    <lineage>
        <taxon>Bacteria</taxon>
        <taxon>Bacillati</taxon>
        <taxon>Bacillota</taxon>
        <taxon>Bacilli</taxon>
        <taxon>Lactobacillales</taxon>
        <taxon>Carnobacteriaceae</taxon>
        <taxon>Alkalibacterium</taxon>
    </lineage>
</organism>
<feature type="transmembrane region" description="Helical" evidence="9">
    <location>
        <begin position="21"/>
        <end position="46"/>
    </location>
</feature>
<dbReference type="GO" id="GO:0005886">
    <property type="term" value="C:plasma membrane"/>
    <property type="evidence" value="ECO:0007669"/>
    <property type="project" value="UniProtKB-SubCell"/>
</dbReference>